<accession>A0ABS8RKW0</accession>
<name>A0ABS8RKW0_DATST</name>
<keyword evidence="2" id="KW-1185">Reference proteome</keyword>
<evidence type="ECO:0000313" key="1">
    <source>
        <dbReference type="EMBL" id="MCD7447255.1"/>
    </source>
</evidence>
<gene>
    <name evidence="1" type="ORF">HAX54_026374</name>
</gene>
<evidence type="ECO:0000313" key="2">
    <source>
        <dbReference type="Proteomes" id="UP000823775"/>
    </source>
</evidence>
<dbReference type="Proteomes" id="UP000823775">
    <property type="component" value="Unassembled WGS sequence"/>
</dbReference>
<sequence length="144" mass="16469">MCFVFQRKLWWLVKDKDIVGAETLYLLDLLWYLESGYRCTRAVALGQVLVQVWIFLVYFQVLSDANTFSISSIRGGSKRDPYPPSLCRGTWITELQLDKVLQFSSTVLSFSIPPPSTYNPNKQLQRSNSISIITESLALPLNSR</sequence>
<organism evidence="1 2">
    <name type="scientific">Datura stramonium</name>
    <name type="common">Jimsonweed</name>
    <name type="synonym">Common thornapple</name>
    <dbReference type="NCBI Taxonomy" id="4076"/>
    <lineage>
        <taxon>Eukaryota</taxon>
        <taxon>Viridiplantae</taxon>
        <taxon>Streptophyta</taxon>
        <taxon>Embryophyta</taxon>
        <taxon>Tracheophyta</taxon>
        <taxon>Spermatophyta</taxon>
        <taxon>Magnoliopsida</taxon>
        <taxon>eudicotyledons</taxon>
        <taxon>Gunneridae</taxon>
        <taxon>Pentapetalae</taxon>
        <taxon>asterids</taxon>
        <taxon>lamiids</taxon>
        <taxon>Solanales</taxon>
        <taxon>Solanaceae</taxon>
        <taxon>Solanoideae</taxon>
        <taxon>Datureae</taxon>
        <taxon>Datura</taxon>
    </lineage>
</organism>
<proteinExistence type="predicted"/>
<comment type="caution">
    <text evidence="1">The sequence shown here is derived from an EMBL/GenBank/DDBJ whole genome shotgun (WGS) entry which is preliminary data.</text>
</comment>
<dbReference type="EMBL" id="JACEIK010000032">
    <property type="protein sequence ID" value="MCD7447255.1"/>
    <property type="molecule type" value="Genomic_DNA"/>
</dbReference>
<protein>
    <submittedName>
        <fullName evidence="1">Uncharacterized protein</fullName>
    </submittedName>
</protein>
<reference evidence="1 2" key="1">
    <citation type="journal article" date="2021" name="BMC Genomics">
        <title>Datura genome reveals duplications of psychoactive alkaloid biosynthetic genes and high mutation rate following tissue culture.</title>
        <authorList>
            <person name="Rajewski A."/>
            <person name="Carter-House D."/>
            <person name="Stajich J."/>
            <person name="Litt A."/>
        </authorList>
    </citation>
    <scope>NUCLEOTIDE SEQUENCE [LARGE SCALE GENOMIC DNA]</scope>
    <source>
        <strain evidence="1">AR-01</strain>
    </source>
</reference>